<organism evidence="1 2">
    <name type="scientific">Anncaliia algerae PRA339</name>
    <dbReference type="NCBI Taxonomy" id="1288291"/>
    <lineage>
        <taxon>Eukaryota</taxon>
        <taxon>Fungi</taxon>
        <taxon>Fungi incertae sedis</taxon>
        <taxon>Microsporidia</taxon>
        <taxon>Tubulinosematoidea</taxon>
        <taxon>Tubulinosematidae</taxon>
        <taxon>Anncaliia</taxon>
    </lineage>
</organism>
<protein>
    <submittedName>
        <fullName evidence="1">Uncharacterized protein</fullName>
    </submittedName>
</protein>
<evidence type="ECO:0000313" key="2">
    <source>
        <dbReference type="Proteomes" id="UP000030655"/>
    </source>
</evidence>
<sequence length="648" mass="77603">MSKTKKERELLIKRSYAQFVESDHKACLETIKKAITIDPNCYKSYYLLSLLYEDTAEEFSFLLLACYLRKNDINLWIKAYSLAKDNKLKIQILLQIYKITDSKTKREILYELLKLYTVTNDLLSIYKIQIKLLKFTGDDFHQLMNELILNVYKNRGNFQKSICINLLKEIFNYKLLINAQNYLNIVYLLFKSNLFHLLKKFKKYCSIKLKNTLYKEIIFLNRKILKKDYSYFDSEYTDLIFFYVDFLVANDKLNDALSVLNNLSERNLKILSQRFFYKQTVFKNPLLNNLIINCRSRNVSFDYLLKLRVSCILFTMKESSSMQIFSYLYSIDPYNNHLKKIIGKDICYSINDPYSLIKKFIRNSKKENINYLNNATEIEGEKSLYLLTNNNKLEKKENILKRRRERKLWGIESNDWLSLLYNFIIDTKDTKMIRQLFTSNNLYVLRREQIIFLALISIRISIQLNDFDLFLESFKKLNNNYHLINYFLSIKEFNFLDSRFYNAQRAIQKYLKTKYKDEISVDTELSELSTIYLSTFLPHYLFKETLEYLLSIYDKNVLMIPIYITMSMSRKIENKRELINKAFSTVTDDYNRGRIAQFVGLNGKAEECYKKVESKFSYFNLALIYKNNDNLLMYKKLTKKIKDMKVNE</sequence>
<dbReference type="Proteomes" id="UP000030655">
    <property type="component" value="Unassembled WGS sequence"/>
</dbReference>
<gene>
    <name evidence="1" type="ORF">H312_00330</name>
</gene>
<dbReference type="STRING" id="1288291.A0A059F5C3"/>
<reference evidence="2" key="1">
    <citation type="submission" date="2013-02" db="EMBL/GenBank/DDBJ databases">
        <authorList>
            <consortium name="The Broad Institute Genome Sequencing Platform"/>
            <person name="Cuomo C."/>
            <person name="Becnel J."/>
            <person name="Sanscrainte N."/>
            <person name="Walker B."/>
            <person name="Young S.K."/>
            <person name="Zeng Q."/>
            <person name="Gargeya S."/>
            <person name="Fitzgerald M."/>
            <person name="Haas B."/>
            <person name="Abouelleil A."/>
            <person name="Alvarado L."/>
            <person name="Arachchi H.M."/>
            <person name="Berlin A.M."/>
            <person name="Chapman S.B."/>
            <person name="Dewar J."/>
            <person name="Goldberg J."/>
            <person name="Griggs A."/>
            <person name="Gujja S."/>
            <person name="Hansen M."/>
            <person name="Howarth C."/>
            <person name="Imamovic A."/>
            <person name="Larimer J."/>
            <person name="McCowan C."/>
            <person name="Murphy C."/>
            <person name="Neiman D."/>
            <person name="Pearson M."/>
            <person name="Priest M."/>
            <person name="Roberts A."/>
            <person name="Saif S."/>
            <person name="Shea T."/>
            <person name="Sisk P."/>
            <person name="Sykes S."/>
            <person name="Wortman J."/>
            <person name="Nusbaum C."/>
            <person name="Birren B."/>
        </authorList>
    </citation>
    <scope>NUCLEOTIDE SEQUENCE [LARGE SCALE GENOMIC DNA]</scope>
    <source>
        <strain evidence="2">PRA339</strain>
    </source>
</reference>
<dbReference type="VEuPathDB" id="MicrosporidiaDB:H312_00330"/>
<dbReference type="HOGENOM" id="CLU_422697_0_0_1"/>
<keyword evidence="2" id="KW-1185">Reference proteome</keyword>
<accession>A0A059F5C3</accession>
<dbReference type="OrthoDB" id="9991317at2759"/>
<name>A0A059F5C3_9MICR</name>
<proteinExistence type="predicted"/>
<dbReference type="EMBL" id="KK365131">
    <property type="protein sequence ID" value="KCZ82307.1"/>
    <property type="molecule type" value="Genomic_DNA"/>
</dbReference>
<dbReference type="InterPro" id="IPR011990">
    <property type="entry name" value="TPR-like_helical_dom_sf"/>
</dbReference>
<dbReference type="AlphaFoldDB" id="A0A059F5C3"/>
<evidence type="ECO:0000313" key="1">
    <source>
        <dbReference type="EMBL" id="KCZ82307.1"/>
    </source>
</evidence>
<reference evidence="1 2" key="2">
    <citation type="submission" date="2014-03" db="EMBL/GenBank/DDBJ databases">
        <title>The Genome Sequence of Anncaliia algerae insect isolate PRA339.</title>
        <authorList>
            <consortium name="The Broad Institute Genome Sequencing Platform"/>
            <consortium name="The Broad Institute Genome Sequencing Center for Infectious Disease"/>
            <person name="Cuomo C."/>
            <person name="Becnel J."/>
            <person name="Sanscrainte N."/>
            <person name="Walker B."/>
            <person name="Young S.K."/>
            <person name="Zeng Q."/>
            <person name="Gargeya S."/>
            <person name="Fitzgerald M."/>
            <person name="Haas B."/>
            <person name="Abouelleil A."/>
            <person name="Alvarado L."/>
            <person name="Arachchi H.M."/>
            <person name="Berlin A.M."/>
            <person name="Chapman S.B."/>
            <person name="Dewar J."/>
            <person name="Goldberg J."/>
            <person name="Griggs A."/>
            <person name="Gujja S."/>
            <person name="Hansen M."/>
            <person name="Howarth C."/>
            <person name="Imamovic A."/>
            <person name="Larimer J."/>
            <person name="McCowan C."/>
            <person name="Murphy C."/>
            <person name="Neiman D."/>
            <person name="Pearson M."/>
            <person name="Priest M."/>
            <person name="Roberts A."/>
            <person name="Saif S."/>
            <person name="Shea T."/>
            <person name="Sisk P."/>
            <person name="Sykes S."/>
            <person name="Wortman J."/>
            <person name="Nusbaum C."/>
            <person name="Birren B."/>
        </authorList>
    </citation>
    <scope>NUCLEOTIDE SEQUENCE [LARGE SCALE GENOMIC DNA]</scope>
    <source>
        <strain evidence="1 2">PRA339</strain>
    </source>
</reference>
<dbReference type="SUPFAM" id="SSF48452">
    <property type="entry name" value="TPR-like"/>
    <property type="match status" value="1"/>
</dbReference>